<dbReference type="AlphaFoldDB" id="A0A1H2LZA0"/>
<dbReference type="Proteomes" id="UP000198825">
    <property type="component" value="Chromosome I"/>
</dbReference>
<dbReference type="SUPFAM" id="SSF56524">
    <property type="entry name" value="Oxidoreductase molybdopterin-binding domain"/>
    <property type="match status" value="1"/>
</dbReference>
<evidence type="ECO:0000313" key="4">
    <source>
        <dbReference type="Proteomes" id="UP000198825"/>
    </source>
</evidence>
<dbReference type="RefSeq" id="WP_157719793.1">
    <property type="nucleotide sequence ID" value="NZ_LT629799.1"/>
</dbReference>
<dbReference type="OrthoDB" id="9795587at2"/>
<evidence type="ECO:0000259" key="2">
    <source>
        <dbReference type="Pfam" id="PF00174"/>
    </source>
</evidence>
<evidence type="ECO:0000313" key="3">
    <source>
        <dbReference type="EMBL" id="SDU86055.1"/>
    </source>
</evidence>
<feature type="transmembrane region" description="Helical" evidence="1">
    <location>
        <begin position="84"/>
        <end position="105"/>
    </location>
</feature>
<dbReference type="EMBL" id="LT629799">
    <property type="protein sequence ID" value="SDU86055.1"/>
    <property type="molecule type" value="Genomic_DNA"/>
</dbReference>
<name>A0A1H2LZA0_9ACTN</name>
<accession>A0A1H2LZA0</accession>
<evidence type="ECO:0000256" key="1">
    <source>
        <dbReference type="SAM" id="Phobius"/>
    </source>
</evidence>
<sequence>MSTPVRPHALAPRRVLRRAGRRTNAGLLLLLLGSLATGGLAFATAGLVTARAAAVAHGVLGLGLLALVPWKVVVVRRAPRVTPLGLALALLVVTCVVAGVVEVLVGPDVRGGALTPIQVHVGSAVGIVALLATHVVRHWRPRLVRRTDAGRRQLLRTAAFTAAAAGTFVALDGVTVASGAAERRTATGSHRIPAADVPATIWLLDRVPGAAEQAQEVTIAGVGVTAADLDARGGPVRARLDCTTGWYADATWTGVALADLLPASALAEARSLVVTSVTGYRRRFDVDAAGALFLCTRVEGARLSAGYGAPVRLVAPGHRGFWWVKWVASVETSALPASAQSPFPLQ</sequence>
<feature type="transmembrane region" description="Helical" evidence="1">
    <location>
        <begin position="157"/>
        <end position="181"/>
    </location>
</feature>
<reference evidence="4" key="1">
    <citation type="submission" date="2016-10" db="EMBL/GenBank/DDBJ databases">
        <authorList>
            <person name="Varghese N."/>
            <person name="Submissions S."/>
        </authorList>
    </citation>
    <scope>NUCLEOTIDE SEQUENCE [LARGE SCALE GENOMIC DNA]</scope>
    <source>
        <strain evidence="4">DSM 21743</strain>
    </source>
</reference>
<keyword evidence="4" id="KW-1185">Reference proteome</keyword>
<organism evidence="3 4">
    <name type="scientific">Microlunatus sagamiharensis</name>
    <dbReference type="NCBI Taxonomy" id="546874"/>
    <lineage>
        <taxon>Bacteria</taxon>
        <taxon>Bacillati</taxon>
        <taxon>Actinomycetota</taxon>
        <taxon>Actinomycetes</taxon>
        <taxon>Propionibacteriales</taxon>
        <taxon>Propionibacteriaceae</taxon>
        <taxon>Microlunatus</taxon>
    </lineage>
</organism>
<keyword evidence="1" id="KW-0812">Transmembrane</keyword>
<dbReference type="InterPro" id="IPR000572">
    <property type="entry name" value="OxRdtase_Mopterin-bd_dom"/>
</dbReference>
<keyword evidence="1" id="KW-1133">Transmembrane helix</keyword>
<feature type="transmembrane region" description="Helical" evidence="1">
    <location>
        <begin position="51"/>
        <end position="72"/>
    </location>
</feature>
<feature type="domain" description="Oxidoreductase molybdopterin-binding" evidence="2">
    <location>
        <begin position="241"/>
        <end position="335"/>
    </location>
</feature>
<feature type="transmembrane region" description="Helical" evidence="1">
    <location>
        <begin position="117"/>
        <end position="136"/>
    </location>
</feature>
<dbReference type="Pfam" id="PF00174">
    <property type="entry name" value="Oxidored_molyb"/>
    <property type="match status" value="1"/>
</dbReference>
<dbReference type="InterPro" id="IPR036374">
    <property type="entry name" value="OxRdtase_Mopterin-bd_sf"/>
</dbReference>
<dbReference type="Gene3D" id="3.90.420.10">
    <property type="entry name" value="Oxidoreductase, molybdopterin-binding domain"/>
    <property type="match status" value="1"/>
</dbReference>
<keyword evidence="1" id="KW-0472">Membrane</keyword>
<proteinExistence type="predicted"/>
<dbReference type="STRING" id="546874.SAMN04488544_1097"/>
<gene>
    <name evidence="3" type="ORF">SAMN04488544_1097</name>
</gene>
<protein>
    <submittedName>
        <fullName evidence="3">Oxidoreductase molybdopterin binding domain-containing protein</fullName>
    </submittedName>
</protein>